<organism evidence="1 2">
    <name type="scientific">Malus domestica</name>
    <name type="common">Apple</name>
    <name type="synonym">Pyrus malus</name>
    <dbReference type="NCBI Taxonomy" id="3750"/>
    <lineage>
        <taxon>Eukaryota</taxon>
        <taxon>Viridiplantae</taxon>
        <taxon>Streptophyta</taxon>
        <taxon>Embryophyta</taxon>
        <taxon>Tracheophyta</taxon>
        <taxon>Spermatophyta</taxon>
        <taxon>Magnoliopsida</taxon>
        <taxon>eudicotyledons</taxon>
        <taxon>Gunneridae</taxon>
        <taxon>Pentapetalae</taxon>
        <taxon>rosids</taxon>
        <taxon>fabids</taxon>
        <taxon>Rosales</taxon>
        <taxon>Rosaceae</taxon>
        <taxon>Amygdaloideae</taxon>
        <taxon>Maleae</taxon>
        <taxon>Malus</taxon>
    </lineage>
</organism>
<dbReference type="AlphaFoldDB" id="A0A498K9F2"/>
<dbReference type="Proteomes" id="UP000290289">
    <property type="component" value="Chromosome 3"/>
</dbReference>
<dbReference type="EMBL" id="RDQH01000329">
    <property type="protein sequence ID" value="RXI02954.1"/>
    <property type="molecule type" value="Genomic_DNA"/>
</dbReference>
<evidence type="ECO:0000313" key="2">
    <source>
        <dbReference type="Proteomes" id="UP000290289"/>
    </source>
</evidence>
<name>A0A498K9F2_MALDO</name>
<protein>
    <submittedName>
        <fullName evidence="1">Uncharacterized protein</fullName>
    </submittedName>
</protein>
<proteinExistence type="predicted"/>
<accession>A0A498K9F2</accession>
<evidence type="ECO:0000313" key="1">
    <source>
        <dbReference type="EMBL" id="RXI02954.1"/>
    </source>
</evidence>
<comment type="caution">
    <text evidence="1">The sequence shown here is derived from an EMBL/GenBank/DDBJ whole genome shotgun (WGS) entry which is preliminary data.</text>
</comment>
<gene>
    <name evidence="1" type="ORF">DVH24_003032</name>
</gene>
<reference evidence="1 2" key="1">
    <citation type="submission" date="2018-10" db="EMBL/GenBank/DDBJ databases">
        <title>A high-quality apple genome assembly.</title>
        <authorList>
            <person name="Hu J."/>
        </authorList>
    </citation>
    <scope>NUCLEOTIDE SEQUENCE [LARGE SCALE GENOMIC DNA]</scope>
    <source>
        <strain evidence="2">cv. HFTH1</strain>
        <tissue evidence="1">Young leaf</tissue>
    </source>
</reference>
<sequence>MGILILVCVHHEPKEGVPSSWSLMAGSHLYGHNYIEATSVLEDLGDIDDEMNDLRIEICINSCNMIYLKCFELLEHV</sequence>
<keyword evidence="2" id="KW-1185">Reference proteome</keyword>